<dbReference type="PANTHER" id="PTHR18964:SF149">
    <property type="entry name" value="BIFUNCTIONAL UDP-N-ACETYLGLUCOSAMINE 2-EPIMERASE_N-ACETYLMANNOSAMINE KINASE"/>
    <property type="match status" value="1"/>
</dbReference>
<keyword evidence="3" id="KW-0119">Carbohydrate metabolism</keyword>
<dbReference type="PROSITE" id="PS01125">
    <property type="entry name" value="ROK"/>
    <property type="match status" value="1"/>
</dbReference>
<dbReference type="SUPFAM" id="SSF46785">
    <property type="entry name" value="Winged helix' DNA-binding domain"/>
    <property type="match status" value="1"/>
</dbReference>
<proteinExistence type="inferred from homology"/>
<sequence>MVQRSMNRNQLHDQNLRLVLQQIFNNHPTSRIEISHQLHLNKSTVSSLYNTLMAEGYLTELGLGEASTAGGRKPTLIEINRNYGYTLTFDLGYRHLHALVTGIDGHVRQYNRIKSQGKSIHEMVDQINQYIGQVQHDDTTSHGLLGICFSIHGIVNDNQVKTSPFIEMDGVDLEQVFGTAYQVPVILENEANLAAIYERDFNGARHLNSAVTISIHSGIGAGIILHRDLFRGEHGDAGEIGRSVASIQMDGAGNPHPVHAEDVSSEDAVIRQVEERKGLKELNRQAIVKLYQAGDPETTEILRSFTTAIAGLIYNTMRTLDPDAFYLNSPLVEELPALLASIKATYQQLAANDLSIAITPNARLATVLGGCSLITHRVLELDGYELNFTQPTEEQTEND</sequence>
<dbReference type="EMBL" id="JQCA01000048">
    <property type="protein sequence ID" value="KRO04030.1"/>
    <property type="molecule type" value="Genomic_DNA"/>
</dbReference>
<name>A0A0R2LQK4_9LACO</name>
<dbReference type="Gene3D" id="3.30.420.40">
    <property type="match status" value="2"/>
</dbReference>
<comment type="caution">
    <text evidence="5">The sequence shown here is derived from an EMBL/GenBank/DDBJ whole genome shotgun (WGS) entry which is preliminary data.</text>
</comment>
<dbReference type="STRING" id="616990.IV54_GL001880"/>
<dbReference type="GO" id="GO:0042732">
    <property type="term" value="P:D-xylose metabolic process"/>
    <property type="evidence" value="ECO:0007669"/>
    <property type="project" value="UniProtKB-KW"/>
</dbReference>
<keyword evidence="3" id="KW-0859">Xylose metabolism</keyword>
<protein>
    <submittedName>
        <fullName evidence="5">Transcriptional regulator sugar kinase, xylose operon regulator</fullName>
    </submittedName>
</protein>
<feature type="domain" description="HTH iclR-type" evidence="4">
    <location>
        <begin position="32"/>
        <end position="60"/>
    </location>
</feature>
<dbReference type="PATRIC" id="fig|616990.3.peg.1992"/>
<dbReference type="Gene3D" id="1.10.10.10">
    <property type="entry name" value="Winged helix-like DNA-binding domain superfamily/Winged helix DNA-binding domain"/>
    <property type="match status" value="1"/>
</dbReference>
<dbReference type="SUPFAM" id="SSF53067">
    <property type="entry name" value="Actin-like ATPase domain"/>
    <property type="match status" value="1"/>
</dbReference>
<comment type="similarity">
    <text evidence="2">Belongs to the ROK (NagC/XylR) family.</text>
</comment>
<dbReference type="Pfam" id="PF09339">
    <property type="entry name" value="HTH_IclR"/>
    <property type="match status" value="1"/>
</dbReference>
<keyword evidence="5" id="KW-0808">Transferase</keyword>
<dbReference type="GO" id="GO:0003677">
    <property type="term" value="F:DNA binding"/>
    <property type="evidence" value="ECO:0007669"/>
    <property type="project" value="InterPro"/>
</dbReference>
<dbReference type="Proteomes" id="UP000051906">
    <property type="component" value="Unassembled WGS sequence"/>
</dbReference>
<evidence type="ECO:0000313" key="5">
    <source>
        <dbReference type="EMBL" id="KRO04030.1"/>
    </source>
</evidence>
<dbReference type="InterPro" id="IPR043129">
    <property type="entry name" value="ATPase_NBD"/>
</dbReference>
<dbReference type="InterPro" id="IPR049874">
    <property type="entry name" value="ROK_cs"/>
</dbReference>
<dbReference type="InterPro" id="IPR036388">
    <property type="entry name" value="WH-like_DNA-bd_sf"/>
</dbReference>
<evidence type="ECO:0000313" key="6">
    <source>
        <dbReference type="Proteomes" id="UP000051906"/>
    </source>
</evidence>
<evidence type="ECO:0000256" key="3">
    <source>
        <dbReference type="ARBA" id="ARBA00022629"/>
    </source>
</evidence>
<comment type="function">
    <text evidence="1">Transcriptional repressor of xylose-utilizing enzymes.</text>
</comment>
<evidence type="ECO:0000259" key="4">
    <source>
        <dbReference type="Pfam" id="PF09339"/>
    </source>
</evidence>
<dbReference type="InterPro" id="IPR036390">
    <property type="entry name" value="WH_DNA-bd_sf"/>
</dbReference>
<accession>A0A0R2LQK4</accession>
<dbReference type="InterPro" id="IPR005471">
    <property type="entry name" value="Tscrpt_reg_IclR_N"/>
</dbReference>
<evidence type="ECO:0000256" key="2">
    <source>
        <dbReference type="ARBA" id="ARBA00006479"/>
    </source>
</evidence>
<dbReference type="AlphaFoldDB" id="A0A0R2LQK4"/>
<dbReference type="Pfam" id="PF00480">
    <property type="entry name" value="ROK"/>
    <property type="match status" value="1"/>
</dbReference>
<dbReference type="PANTHER" id="PTHR18964">
    <property type="entry name" value="ROK (REPRESSOR, ORF, KINASE) FAMILY"/>
    <property type="match status" value="1"/>
</dbReference>
<gene>
    <name evidence="5" type="ORF">IV54_GL001880</name>
</gene>
<dbReference type="OrthoDB" id="9796533at2"/>
<organism evidence="5 6">
    <name type="scientific">Levilactobacillus paucivorans</name>
    <dbReference type="NCBI Taxonomy" id="616990"/>
    <lineage>
        <taxon>Bacteria</taxon>
        <taxon>Bacillati</taxon>
        <taxon>Bacillota</taxon>
        <taxon>Bacilli</taxon>
        <taxon>Lactobacillales</taxon>
        <taxon>Lactobacillaceae</taxon>
        <taxon>Levilactobacillus</taxon>
    </lineage>
</organism>
<dbReference type="InterPro" id="IPR000600">
    <property type="entry name" value="ROK"/>
</dbReference>
<dbReference type="GO" id="GO:0006355">
    <property type="term" value="P:regulation of DNA-templated transcription"/>
    <property type="evidence" value="ECO:0007669"/>
    <property type="project" value="InterPro"/>
</dbReference>
<dbReference type="GO" id="GO:0016301">
    <property type="term" value="F:kinase activity"/>
    <property type="evidence" value="ECO:0007669"/>
    <property type="project" value="UniProtKB-KW"/>
</dbReference>
<keyword evidence="6" id="KW-1185">Reference proteome</keyword>
<keyword evidence="5" id="KW-0418">Kinase</keyword>
<evidence type="ECO:0000256" key="1">
    <source>
        <dbReference type="ARBA" id="ARBA00002486"/>
    </source>
</evidence>
<reference evidence="5 6" key="1">
    <citation type="journal article" date="2015" name="Genome Announc.">
        <title>Expanding the biotechnology potential of lactobacilli through comparative genomics of 213 strains and associated genera.</title>
        <authorList>
            <person name="Sun Z."/>
            <person name="Harris H.M."/>
            <person name="McCann A."/>
            <person name="Guo C."/>
            <person name="Argimon S."/>
            <person name="Zhang W."/>
            <person name="Yang X."/>
            <person name="Jeffery I.B."/>
            <person name="Cooney J.C."/>
            <person name="Kagawa T.F."/>
            <person name="Liu W."/>
            <person name="Song Y."/>
            <person name="Salvetti E."/>
            <person name="Wrobel A."/>
            <person name="Rasinkangas P."/>
            <person name="Parkhill J."/>
            <person name="Rea M.C."/>
            <person name="O'Sullivan O."/>
            <person name="Ritari J."/>
            <person name="Douillard F.P."/>
            <person name="Paul Ross R."/>
            <person name="Yang R."/>
            <person name="Briner A.E."/>
            <person name="Felis G.E."/>
            <person name="de Vos W.M."/>
            <person name="Barrangou R."/>
            <person name="Klaenhammer T.R."/>
            <person name="Caufield P.W."/>
            <person name="Cui Y."/>
            <person name="Zhang H."/>
            <person name="O'Toole P.W."/>
        </authorList>
    </citation>
    <scope>NUCLEOTIDE SEQUENCE [LARGE SCALE GENOMIC DNA]</scope>
    <source>
        <strain evidence="5 6">DSM 22467</strain>
    </source>
</reference>